<sequence>MEVDSKLAAKHQNELELKDAIGDDDDATLDGKNASEEPNSFFEVKGKGIMDKSSKDQKQEVVVMDLTLEKTLADLEKEEWYHGCLPFEDIVGLLKEDGDFLVRGLEAQSHQDTAALLTVKWDGKVEDYPINYTVSNNERIFTIDGANKSNDIMKLVKYHNSSGTPVKGKTELKKAIPKQPWELTSDKITMTKKLGAGAYGEVWLGTMQGSSNDPPVEVAIKVKNVNEQNKAILEEMYREARIMRQYLHKNVVRFYGVVLKSKDNAMIVMEYIDGGALNEYLQKNKDVSTKTKVGYAIDIAVGLVYLHSKGCMHRDIACRNCLISVKSGVVKISDFGLSKQAEFILDDYNIPPDERLPIKW</sequence>
<evidence type="ECO:0000256" key="2">
    <source>
        <dbReference type="ARBA" id="ARBA00022741"/>
    </source>
</evidence>
<keyword evidence="2 8" id="KW-0547">Nucleotide-binding</keyword>
<comment type="caution">
    <text evidence="13">The sequence shown here is derived from an EMBL/GenBank/DDBJ whole genome shotgun (WGS) entry which is preliminary data.</text>
</comment>
<dbReference type="CDD" id="cd10361">
    <property type="entry name" value="SH2_Fps_family"/>
    <property type="match status" value="1"/>
</dbReference>
<protein>
    <recommendedName>
        <fullName evidence="9">Tyrosine-protein kinase</fullName>
        <ecNumber evidence="9">2.7.10.2</ecNumber>
    </recommendedName>
</protein>
<keyword evidence="4 8" id="KW-0067">ATP-binding</keyword>
<proteinExistence type="inferred from homology"/>
<evidence type="ECO:0000256" key="10">
    <source>
        <dbReference type="SAM" id="MobiDB-lite"/>
    </source>
</evidence>
<evidence type="ECO:0000256" key="4">
    <source>
        <dbReference type="ARBA" id="ARBA00022840"/>
    </source>
</evidence>
<evidence type="ECO:0000313" key="14">
    <source>
        <dbReference type="Proteomes" id="UP001331761"/>
    </source>
</evidence>
<dbReference type="PRINTS" id="PR00109">
    <property type="entry name" value="TYRKINASE"/>
</dbReference>
<dbReference type="InterPro" id="IPR000719">
    <property type="entry name" value="Prot_kinase_dom"/>
</dbReference>
<evidence type="ECO:0000313" key="13">
    <source>
        <dbReference type="EMBL" id="KAK5982164.1"/>
    </source>
</evidence>
<evidence type="ECO:0000259" key="12">
    <source>
        <dbReference type="PROSITE" id="PS50011"/>
    </source>
</evidence>
<dbReference type="SUPFAM" id="SSF56112">
    <property type="entry name" value="Protein kinase-like (PK-like)"/>
    <property type="match status" value="1"/>
</dbReference>
<dbReference type="InterPro" id="IPR008266">
    <property type="entry name" value="Tyr_kinase_AS"/>
</dbReference>
<dbReference type="PROSITE" id="PS00107">
    <property type="entry name" value="PROTEIN_KINASE_ATP"/>
    <property type="match status" value="1"/>
</dbReference>
<dbReference type="SMART" id="SM00252">
    <property type="entry name" value="SH2"/>
    <property type="match status" value="1"/>
</dbReference>
<evidence type="ECO:0000256" key="9">
    <source>
        <dbReference type="RuleBase" id="RU362096"/>
    </source>
</evidence>
<feature type="region of interest" description="Disordered" evidence="10">
    <location>
        <begin position="14"/>
        <end position="40"/>
    </location>
</feature>
<reference evidence="13 14" key="1">
    <citation type="submission" date="2019-10" db="EMBL/GenBank/DDBJ databases">
        <title>Assembly and Annotation for the nematode Trichostrongylus colubriformis.</title>
        <authorList>
            <person name="Martin J."/>
        </authorList>
    </citation>
    <scope>NUCLEOTIDE SEQUENCE [LARGE SCALE GENOMIC DNA]</scope>
    <source>
        <strain evidence="13">G859</strain>
        <tissue evidence="13">Whole worm</tissue>
    </source>
</reference>
<gene>
    <name evidence="13" type="ORF">GCK32_013015</name>
</gene>
<evidence type="ECO:0000259" key="11">
    <source>
        <dbReference type="PROSITE" id="PS50001"/>
    </source>
</evidence>
<feature type="binding site" evidence="8">
    <location>
        <position position="221"/>
    </location>
    <ligand>
        <name>ATP</name>
        <dbReference type="ChEBI" id="CHEBI:30616"/>
    </ligand>
</feature>
<dbReference type="InterPro" id="IPR001245">
    <property type="entry name" value="Ser-Thr/Tyr_kinase_cat_dom"/>
</dbReference>
<dbReference type="InterPro" id="IPR036860">
    <property type="entry name" value="SH2_dom_sf"/>
</dbReference>
<dbReference type="InterPro" id="IPR011009">
    <property type="entry name" value="Kinase-like_dom_sf"/>
</dbReference>
<evidence type="ECO:0000256" key="6">
    <source>
        <dbReference type="ARBA" id="ARBA00051245"/>
    </source>
</evidence>
<dbReference type="InterPro" id="IPR000980">
    <property type="entry name" value="SH2"/>
</dbReference>
<dbReference type="Pfam" id="PF00017">
    <property type="entry name" value="SH2"/>
    <property type="match status" value="1"/>
</dbReference>
<dbReference type="PROSITE" id="PS50011">
    <property type="entry name" value="PROTEIN_KINASE_DOM"/>
    <property type="match status" value="1"/>
</dbReference>
<accession>A0AAN8FRR0</accession>
<dbReference type="GO" id="GO:0005524">
    <property type="term" value="F:ATP binding"/>
    <property type="evidence" value="ECO:0007669"/>
    <property type="project" value="UniProtKB-UniRule"/>
</dbReference>
<dbReference type="AlphaFoldDB" id="A0AAN8FRR0"/>
<evidence type="ECO:0000256" key="5">
    <source>
        <dbReference type="ARBA" id="ARBA00023137"/>
    </source>
</evidence>
<dbReference type="InterPro" id="IPR035849">
    <property type="entry name" value="Fes/Fps/Fer_SH2"/>
</dbReference>
<dbReference type="PROSITE" id="PS50001">
    <property type="entry name" value="SH2"/>
    <property type="match status" value="1"/>
</dbReference>
<evidence type="ECO:0000256" key="8">
    <source>
        <dbReference type="PROSITE-ProRule" id="PRU10141"/>
    </source>
</evidence>
<dbReference type="SMART" id="SM00219">
    <property type="entry name" value="TyrKc"/>
    <property type="match status" value="1"/>
</dbReference>
<dbReference type="InterPro" id="IPR050198">
    <property type="entry name" value="Non-receptor_tyrosine_kinases"/>
</dbReference>
<dbReference type="PROSITE" id="PS00109">
    <property type="entry name" value="PROTEIN_KINASE_TYR"/>
    <property type="match status" value="1"/>
</dbReference>
<name>A0AAN8FRR0_TRICO</name>
<dbReference type="EC" id="2.7.10.2" evidence="9"/>
<dbReference type="Pfam" id="PF07714">
    <property type="entry name" value="PK_Tyr_Ser-Thr"/>
    <property type="match status" value="1"/>
</dbReference>
<organism evidence="13 14">
    <name type="scientific">Trichostrongylus colubriformis</name>
    <name type="common">Black scour worm</name>
    <dbReference type="NCBI Taxonomy" id="6319"/>
    <lineage>
        <taxon>Eukaryota</taxon>
        <taxon>Metazoa</taxon>
        <taxon>Ecdysozoa</taxon>
        <taxon>Nematoda</taxon>
        <taxon>Chromadorea</taxon>
        <taxon>Rhabditida</taxon>
        <taxon>Rhabditina</taxon>
        <taxon>Rhabditomorpha</taxon>
        <taxon>Strongyloidea</taxon>
        <taxon>Trichostrongylidae</taxon>
        <taxon>Trichostrongylus</taxon>
    </lineage>
</organism>
<comment type="similarity">
    <text evidence="9">Belongs to the protein kinase superfamily. Tyr protein kinase family.</text>
</comment>
<keyword evidence="5 9" id="KW-0829">Tyrosine-protein kinase</keyword>
<dbReference type="Gene3D" id="3.30.200.20">
    <property type="entry name" value="Phosphorylase Kinase, domain 1"/>
    <property type="match status" value="1"/>
</dbReference>
<evidence type="ECO:0000256" key="3">
    <source>
        <dbReference type="ARBA" id="ARBA00022777"/>
    </source>
</evidence>
<dbReference type="EMBL" id="WIXE01005473">
    <property type="protein sequence ID" value="KAK5982164.1"/>
    <property type="molecule type" value="Genomic_DNA"/>
</dbReference>
<comment type="catalytic activity">
    <reaction evidence="6 9">
        <text>L-tyrosyl-[protein] + ATP = O-phospho-L-tyrosyl-[protein] + ADP + H(+)</text>
        <dbReference type="Rhea" id="RHEA:10596"/>
        <dbReference type="Rhea" id="RHEA-COMP:10136"/>
        <dbReference type="Rhea" id="RHEA-COMP:20101"/>
        <dbReference type="ChEBI" id="CHEBI:15378"/>
        <dbReference type="ChEBI" id="CHEBI:30616"/>
        <dbReference type="ChEBI" id="CHEBI:46858"/>
        <dbReference type="ChEBI" id="CHEBI:61978"/>
        <dbReference type="ChEBI" id="CHEBI:456216"/>
        <dbReference type="EC" id="2.7.10.2"/>
    </reaction>
</comment>
<dbReference type="Proteomes" id="UP001331761">
    <property type="component" value="Unassembled WGS sequence"/>
</dbReference>
<dbReference type="GO" id="GO:0004715">
    <property type="term" value="F:non-membrane spanning protein tyrosine kinase activity"/>
    <property type="evidence" value="ECO:0007669"/>
    <property type="project" value="UniProtKB-EC"/>
</dbReference>
<dbReference type="Gene3D" id="1.10.510.10">
    <property type="entry name" value="Transferase(Phosphotransferase) domain 1"/>
    <property type="match status" value="1"/>
</dbReference>
<dbReference type="InterPro" id="IPR017441">
    <property type="entry name" value="Protein_kinase_ATP_BS"/>
</dbReference>
<feature type="domain" description="SH2" evidence="11">
    <location>
        <begin position="80"/>
        <end position="176"/>
    </location>
</feature>
<dbReference type="PANTHER" id="PTHR24418">
    <property type="entry name" value="TYROSINE-PROTEIN KINASE"/>
    <property type="match status" value="1"/>
</dbReference>
<keyword evidence="1 9" id="KW-0808">Transferase</keyword>
<evidence type="ECO:0000256" key="1">
    <source>
        <dbReference type="ARBA" id="ARBA00022679"/>
    </source>
</evidence>
<dbReference type="SUPFAM" id="SSF55550">
    <property type="entry name" value="SH2 domain"/>
    <property type="match status" value="1"/>
</dbReference>
<dbReference type="InterPro" id="IPR020635">
    <property type="entry name" value="Tyr_kinase_cat_dom"/>
</dbReference>
<evidence type="ECO:0000256" key="7">
    <source>
        <dbReference type="PROSITE-ProRule" id="PRU00191"/>
    </source>
</evidence>
<keyword evidence="7" id="KW-0727">SH2 domain</keyword>
<keyword evidence="3 9" id="KW-0418">Kinase</keyword>
<keyword evidence="14" id="KW-1185">Reference proteome</keyword>
<dbReference type="Gene3D" id="3.30.505.10">
    <property type="entry name" value="SH2 domain"/>
    <property type="match status" value="1"/>
</dbReference>
<feature type="domain" description="Protein kinase" evidence="12">
    <location>
        <begin position="188"/>
        <end position="360"/>
    </location>
</feature>